<feature type="transmembrane region" description="Helical" evidence="8">
    <location>
        <begin position="78"/>
        <end position="96"/>
    </location>
</feature>
<keyword evidence="10" id="KW-1185">Reference proteome</keyword>
<dbReference type="Proteomes" id="UP001203284">
    <property type="component" value="Unassembled WGS sequence"/>
</dbReference>
<feature type="transmembrane region" description="Helical" evidence="8">
    <location>
        <begin position="103"/>
        <end position="123"/>
    </location>
</feature>
<evidence type="ECO:0000256" key="4">
    <source>
        <dbReference type="ARBA" id="ARBA00022475"/>
    </source>
</evidence>
<evidence type="ECO:0000256" key="1">
    <source>
        <dbReference type="ARBA" id="ARBA00004651"/>
    </source>
</evidence>
<feature type="transmembrane region" description="Helical" evidence="8">
    <location>
        <begin position="171"/>
        <end position="190"/>
    </location>
</feature>
<comment type="subcellular location">
    <subcellularLocation>
        <location evidence="1 8">Cell membrane</location>
        <topology evidence="1 8">Multi-pass membrane protein</topology>
    </subcellularLocation>
</comment>
<evidence type="ECO:0000256" key="7">
    <source>
        <dbReference type="ARBA" id="ARBA00023136"/>
    </source>
</evidence>
<proteinExistence type="inferred from homology"/>
<protein>
    <recommendedName>
        <fullName evidence="8">Probable membrane transporter protein</fullName>
    </recommendedName>
</protein>
<dbReference type="InterPro" id="IPR052017">
    <property type="entry name" value="TSUP"/>
</dbReference>
<reference evidence="9 10" key="1">
    <citation type="submission" date="2022-04" db="EMBL/GenBank/DDBJ databases">
        <authorList>
            <person name="Grouzdev D.S."/>
            <person name="Pantiukh K.S."/>
            <person name="Krutkina M.S."/>
        </authorList>
    </citation>
    <scope>NUCLEOTIDE SEQUENCE [LARGE SCALE GENOMIC DNA]</scope>
    <source>
        <strain evidence="9 10">6x-1</strain>
    </source>
</reference>
<keyword evidence="7 8" id="KW-0472">Membrane</keyword>
<dbReference type="Pfam" id="PF01925">
    <property type="entry name" value="TauE"/>
    <property type="match status" value="1"/>
</dbReference>
<feature type="transmembrane region" description="Helical" evidence="8">
    <location>
        <begin position="135"/>
        <end position="159"/>
    </location>
</feature>
<evidence type="ECO:0000256" key="2">
    <source>
        <dbReference type="ARBA" id="ARBA00009142"/>
    </source>
</evidence>
<keyword evidence="3" id="KW-0813">Transport</keyword>
<evidence type="ECO:0000313" key="10">
    <source>
        <dbReference type="Proteomes" id="UP001203284"/>
    </source>
</evidence>
<evidence type="ECO:0000313" key="9">
    <source>
        <dbReference type="EMBL" id="MCK0198326.1"/>
    </source>
</evidence>
<dbReference type="RefSeq" id="WP_247030219.1">
    <property type="nucleotide sequence ID" value="NZ_JALKCH010000010.1"/>
</dbReference>
<keyword evidence="4 8" id="KW-1003">Cell membrane</keyword>
<dbReference type="InterPro" id="IPR002781">
    <property type="entry name" value="TM_pro_TauE-like"/>
</dbReference>
<dbReference type="EMBL" id="JALKCH010000010">
    <property type="protein sequence ID" value="MCK0198326.1"/>
    <property type="molecule type" value="Genomic_DNA"/>
</dbReference>
<comment type="caution">
    <text evidence="9">The sequence shown here is derived from an EMBL/GenBank/DDBJ whole genome shotgun (WGS) entry which is preliminary data.</text>
</comment>
<feature type="transmembrane region" description="Helical" evidence="8">
    <location>
        <begin position="228"/>
        <end position="247"/>
    </location>
</feature>
<evidence type="ECO:0000256" key="6">
    <source>
        <dbReference type="ARBA" id="ARBA00022989"/>
    </source>
</evidence>
<dbReference type="PANTHER" id="PTHR30269">
    <property type="entry name" value="TRANSMEMBRANE PROTEIN YFCA"/>
    <property type="match status" value="1"/>
</dbReference>
<accession>A0ABT0DEF0</accession>
<keyword evidence="5 8" id="KW-0812">Transmembrane</keyword>
<name>A0ABT0DEF0_9HYPH</name>
<organism evidence="9 10">
    <name type="scientific">Ancylobacter crimeensis</name>
    <dbReference type="NCBI Taxonomy" id="2579147"/>
    <lineage>
        <taxon>Bacteria</taxon>
        <taxon>Pseudomonadati</taxon>
        <taxon>Pseudomonadota</taxon>
        <taxon>Alphaproteobacteria</taxon>
        <taxon>Hyphomicrobiales</taxon>
        <taxon>Xanthobacteraceae</taxon>
        <taxon>Ancylobacter</taxon>
    </lineage>
</organism>
<feature type="transmembrane region" description="Helical" evidence="8">
    <location>
        <begin position="196"/>
        <end position="216"/>
    </location>
</feature>
<dbReference type="PANTHER" id="PTHR30269:SF37">
    <property type="entry name" value="MEMBRANE TRANSPORTER PROTEIN"/>
    <property type="match status" value="1"/>
</dbReference>
<gene>
    <name evidence="9" type="ORF">MWN34_15545</name>
</gene>
<keyword evidence="6 8" id="KW-1133">Transmembrane helix</keyword>
<evidence type="ECO:0000256" key="5">
    <source>
        <dbReference type="ARBA" id="ARBA00022692"/>
    </source>
</evidence>
<evidence type="ECO:0000256" key="3">
    <source>
        <dbReference type="ARBA" id="ARBA00022448"/>
    </source>
</evidence>
<evidence type="ECO:0000256" key="8">
    <source>
        <dbReference type="RuleBase" id="RU363041"/>
    </source>
</evidence>
<feature type="transmembrane region" description="Helical" evidence="8">
    <location>
        <begin position="12"/>
        <end position="37"/>
    </location>
</feature>
<sequence length="253" mass="26498">MSLDVMPLDFALIWAATASLIAGITRGFSGFGGALIFVPLVSAAFGPEVAVPALLIVDTAMTAPIVTRALPRCTWGEVAPLGIGAVLTVPLGVALLKQMDPTTLRWCLSGLALALLALLVSGWRHSGQVRWWGSLVVGAAAGVFGGAAQMSGPVVVAYWLGSRHNATQVRLNLFGFFFIATLASALAYALGGLFTWQVLKLSLLLGPLYAAGLWLGSHAFARASDRHYRIAAYVVIGAAAFGSLPLFDALLRH</sequence>
<comment type="similarity">
    <text evidence="2 8">Belongs to the 4-toluene sulfonate uptake permease (TSUP) (TC 2.A.102) family.</text>
</comment>